<dbReference type="AlphaFoldDB" id="A0A222VNK9"/>
<dbReference type="SUPFAM" id="SSF56801">
    <property type="entry name" value="Acetyl-CoA synthetase-like"/>
    <property type="match status" value="1"/>
</dbReference>
<accession>A0A222VNK9</accession>
<feature type="domain" description="AMP-dependent synthetase/ligase" evidence="4">
    <location>
        <begin position="15"/>
        <end position="128"/>
    </location>
</feature>
<evidence type="ECO:0000256" key="1">
    <source>
        <dbReference type="ARBA" id="ARBA00006432"/>
    </source>
</evidence>
<dbReference type="InterPro" id="IPR042099">
    <property type="entry name" value="ANL_N_sf"/>
</dbReference>
<keyword evidence="2" id="KW-0436">Ligase</keyword>
<dbReference type="Pfam" id="PF00501">
    <property type="entry name" value="AMP-binding"/>
    <property type="match status" value="2"/>
</dbReference>
<evidence type="ECO:0000313" key="5">
    <source>
        <dbReference type="EMBL" id="SDC15918.1"/>
    </source>
</evidence>
<dbReference type="Gene3D" id="3.40.50.12780">
    <property type="entry name" value="N-terminal domain of ligase-like"/>
    <property type="match status" value="1"/>
</dbReference>
<evidence type="ECO:0000259" key="4">
    <source>
        <dbReference type="Pfam" id="PF00501"/>
    </source>
</evidence>
<dbReference type="PANTHER" id="PTHR43201">
    <property type="entry name" value="ACYL-COA SYNTHETASE"/>
    <property type="match status" value="1"/>
</dbReference>
<dbReference type="RefSeq" id="WP_091796910.1">
    <property type="nucleotide sequence ID" value="NZ_CP016353.1"/>
</dbReference>
<protein>
    <submittedName>
        <fullName evidence="5">Fatty-acyl-CoA synthase</fullName>
    </submittedName>
</protein>
<feature type="region of interest" description="Disordered" evidence="3">
    <location>
        <begin position="300"/>
        <end position="324"/>
    </location>
</feature>
<dbReference type="EMBL" id="FMZE01000001">
    <property type="protein sequence ID" value="SDC15918.1"/>
    <property type="molecule type" value="Genomic_DNA"/>
</dbReference>
<dbReference type="GO" id="GO:0031956">
    <property type="term" value="F:medium-chain fatty acid-CoA ligase activity"/>
    <property type="evidence" value="ECO:0007669"/>
    <property type="project" value="TreeGrafter"/>
</dbReference>
<evidence type="ECO:0000256" key="3">
    <source>
        <dbReference type="SAM" id="MobiDB-lite"/>
    </source>
</evidence>
<comment type="similarity">
    <text evidence="1">Belongs to the ATP-dependent AMP-binding enzyme family.</text>
</comment>
<organism evidence="5 6">
    <name type="scientific">Prauserella marina</name>
    <dbReference type="NCBI Taxonomy" id="530584"/>
    <lineage>
        <taxon>Bacteria</taxon>
        <taxon>Bacillati</taxon>
        <taxon>Actinomycetota</taxon>
        <taxon>Actinomycetes</taxon>
        <taxon>Pseudonocardiales</taxon>
        <taxon>Pseudonocardiaceae</taxon>
        <taxon>Prauserella</taxon>
    </lineage>
</organism>
<dbReference type="Proteomes" id="UP000199494">
    <property type="component" value="Unassembled WGS sequence"/>
</dbReference>
<dbReference type="PANTHER" id="PTHR43201:SF5">
    <property type="entry name" value="MEDIUM-CHAIN ACYL-COA LIGASE ACSF2, MITOCHONDRIAL"/>
    <property type="match status" value="1"/>
</dbReference>
<dbReference type="STRING" id="530584.SAMN05421630_101638"/>
<dbReference type="KEGG" id="pmad:BAY61_11345"/>
<dbReference type="OrthoDB" id="8185589at2"/>
<feature type="domain" description="AMP-dependent synthetase/ligase" evidence="4">
    <location>
        <begin position="209"/>
        <end position="405"/>
    </location>
</feature>
<evidence type="ECO:0000313" key="6">
    <source>
        <dbReference type="Proteomes" id="UP000199494"/>
    </source>
</evidence>
<evidence type="ECO:0000256" key="2">
    <source>
        <dbReference type="ARBA" id="ARBA00022598"/>
    </source>
</evidence>
<dbReference type="GO" id="GO:0006631">
    <property type="term" value="P:fatty acid metabolic process"/>
    <property type="evidence" value="ECO:0007669"/>
    <property type="project" value="TreeGrafter"/>
</dbReference>
<keyword evidence="6" id="KW-1185">Reference proteome</keyword>
<gene>
    <name evidence="5" type="ORF">SAMN05421630_101638</name>
</gene>
<dbReference type="InterPro" id="IPR000873">
    <property type="entry name" value="AMP-dep_synth/lig_dom"/>
</dbReference>
<proteinExistence type="inferred from homology"/>
<sequence>MNLLSLLAGLTKSDPHATVAIDADPAQPVHVSRSELWRRALQLRADLATAGVGRGDAVALWLPNWSAVLDWHIATASLGAHTVGLDLAATPDTVASVLARAKPKVIALAHGPSAPVARDLPSPVRTLRAALDSLGSGTALTEQVPAVAVVTGPHDIPPVDPGNSDVGGGAWLPSTTTVGMPMPVTRGDELAVAFGPRLAAHRESAITRHAAAVADAIGIGADDTVACTLPLTGAFGFVLGLAALSGGATCLLEPSPTAEAVLDDLTRFGVTHLGVDTGFATALTGAWHRRPGPLPHLRWLGLSGPPSEPHDTDGADDTEEQARRAASWAEDKLGAVCAGGYGSAEVLALSAVQPAGSPRRWSQGGRLVSPGIEARVVDPGSGLPLVHGERGELQIRGYPVVEGYLGDEEATSARLAEHDWFPTGDLAVLSGSGELRRLGKIPAPHRD</sequence>
<reference evidence="5 6" key="1">
    <citation type="submission" date="2016-10" db="EMBL/GenBank/DDBJ databases">
        <authorList>
            <person name="de Groot N.N."/>
        </authorList>
    </citation>
    <scope>NUCLEOTIDE SEQUENCE [LARGE SCALE GENOMIC DNA]</scope>
    <source>
        <strain evidence="5 6">CGMCC 4.5506</strain>
    </source>
</reference>
<name>A0A222VNK9_9PSEU</name>